<protein>
    <submittedName>
        <fullName evidence="4">Elongation factor EF-1 alpha subunit</fullName>
        <ecNumber evidence="4">3.6.5.3</ecNumber>
    </submittedName>
</protein>
<evidence type="ECO:0000259" key="3">
    <source>
        <dbReference type="Pfam" id="PF22594"/>
    </source>
</evidence>
<evidence type="ECO:0000256" key="1">
    <source>
        <dbReference type="ARBA" id="ARBA00022741"/>
    </source>
</evidence>
<gene>
    <name evidence="4" type="ORF">MNEG_10891</name>
</gene>
<dbReference type="GO" id="GO:0003746">
    <property type="term" value="F:translation elongation factor activity"/>
    <property type="evidence" value="ECO:0007669"/>
    <property type="project" value="UniProtKB-KW"/>
</dbReference>
<sequence length="126" mass="13644">MPRTGDVMILKSDQTLKPCKDFTAQIQTLDIPGEVKAGYSPIGFVRCGRSACKITKINWKVGKETGGKKLDAPHALKANEMAEVVFEPCQPLVVDHFKACEGLSRIAFLDGNTAVMLGKVTAVSHK</sequence>
<keyword evidence="1" id="KW-0547">Nucleotide-binding</keyword>
<keyword evidence="4" id="KW-0378">Hydrolase</keyword>
<dbReference type="InterPro" id="IPR009001">
    <property type="entry name" value="Transl_elong_EF1A/Init_IF2_C"/>
</dbReference>
<dbReference type="GO" id="GO:0005525">
    <property type="term" value="F:GTP binding"/>
    <property type="evidence" value="ECO:0007669"/>
    <property type="project" value="UniProtKB-KW"/>
</dbReference>
<dbReference type="EMBL" id="KK102722">
    <property type="protein sequence ID" value="KIY97070.1"/>
    <property type="molecule type" value="Genomic_DNA"/>
</dbReference>
<organism evidence="4 5">
    <name type="scientific">Monoraphidium neglectum</name>
    <dbReference type="NCBI Taxonomy" id="145388"/>
    <lineage>
        <taxon>Eukaryota</taxon>
        <taxon>Viridiplantae</taxon>
        <taxon>Chlorophyta</taxon>
        <taxon>core chlorophytes</taxon>
        <taxon>Chlorophyceae</taxon>
        <taxon>CS clade</taxon>
        <taxon>Sphaeropleales</taxon>
        <taxon>Selenastraceae</taxon>
        <taxon>Monoraphidium</taxon>
    </lineage>
</organism>
<dbReference type="PANTHER" id="PTHR23115">
    <property type="entry name" value="TRANSLATION FACTOR"/>
    <property type="match status" value="1"/>
</dbReference>
<dbReference type="STRING" id="145388.A0A0D2MR51"/>
<keyword evidence="2" id="KW-0342">GTP-binding</keyword>
<evidence type="ECO:0000313" key="5">
    <source>
        <dbReference type="Proteomes" id="UP000054498"/>
    </source>
</evidence>
<reference evidence="4 5" key="1">
    <citation type="journal article" date="2013" name="BMC Genomics">
        <title>Reconstruction of the lipid metabolism for the microalga Monoraphidium neglectum from its genome sequence reveals characteristics suitable for biofuel production.</title>
        <authorList>
            <person name="Bogen C."/>
            <person name="Al-Dilaimi A."/>
            <person name="Albersmeier A."/>
            <person name="Wichmann J."/>
            <person name="Grundmann M."/>
            <person name="Rupp O."/>
            <person name="Lauersen K.J."/>
            <person name="Blifernez-Klassen O."/>
            <person name="Kalinowski J."/>
            <person name="Goesmann A."/>
            <person name="Mussgnug J.H."/>
            <person name="Kruse O."/>
        </authorList>
    </citation>
    <scope>NUCLEOTIDE SEQUENCE [LARGE SCALE GENOMIC DNA]</scope>
    <source>
        <strain evidence="4 5">SAG 48.87</strain>
    </source>
</reference>
<dbReference type="SUPFAM" id="SSF50465">
    <property type="entry name" value="EF-Tu/eEF-1alpha/eIF2-gamma C-terminal domain"/>
    <property type="match status" value="1"/>
</dbReference>
<dbReference type="EC" id="3.6.5.3" evidence="4"/>
<dbReference type="InterPro" id="IPR054696">
    <property type="entry name" value="GTP-eEF1A_C"/>
</dbReference>
<dbReference type="GO" id="GO:0016787">
    <property type="term" value="F:hydrolase activity"/>
    <property type="evidence" value="ECO:0007669"/>
    <property type="project" value="UniProtKB-KW"/>
</dbReference>
<evidence type="ECO:0000313" key="4">
    <source>
        <dbReference type="EMBL" id="KIY97070.1"/>
    </source>
</evidence>
<dbReference type="AlphaFoldDB" id="A0A0D2MR51"/>
<dbReference type="CDD" id="cd03705">
    <property type="entry name" value="EF1_alpha_III"/>
    <property type="match status" value="1"/>
</dbReference>
<dbReference type="InterPro" id="IPR050100">
    <property type="entry name" value="TRAFAC_GTPase_members"/>
</dbReference>
<dbReference type="FunFam" id="2.40.30.10:FF:000159">
    <property type="entry name" value="Translation elongation factor alpha"/>
    <property type="match status" value="1"/>
</dbReference>
<keyword evidence="5" id="KW-1185">Reference proteome</keyword>
<proteinExistence type="predicted"/>
<name>A0A0D2MR51_9CHLO</name>
<feature type="domain" description="GTP-eEF1A C-terminal" evidence="3">
    <location>
        <begin position="21"/>
        <end position="121"/>
    </location>
</feature>
<dbReference type="Pfam" id="PF22594">
    <property type="entry name" value="GTP-eEF1A_C"/>
    <property type="match status" value="1"/>
</dbReference>
<keyword evidence="4" id="KW-0251">Elongation factor</keyword>
<evidence type="ECO:0000256" key="2">
    <source>
        <dbReference type="ARBA" id="ARBA00023134"/>
    </source>
</evidence>
<dbReference type="KEGG" id="mng:MNEG_10891"/>
<dbReference type="OrthoDB" id="1494688at2759"/>
<dbReference type="Proteomes" id="UP000054498">
    <property type="component" value="Unassembled WGS sequence"/>
</dbReference>
<accession>A0A0D2MR51</accession>
<dbReference type="GeneID" id="25728099"/>
<dbReference type="Gene3D" id="2.40.30.10">
    <property type="entry name" value="Translation factors"/>
    <property type="match status" value="1"/>
</dbReference>
<dbReference type="RefSeq" id="XP_013896090.1">
    <property type="nucleotide sequence ID" value="XM_014040636.1"/>
</dbReference>
<keyword evidence="4" id="KW-0648">Protein biosynthesis</keyword>